<feature type="domain" description="Band 7" evidence="8">
    <location>
        <begin position="106"/>
        <end position="277"/>
    </location>
</feature>
<dbReference type="SMART" id="SM00244">
    <property type="entry name" value="PHB"/>
    <property type="match status" value="1"/>
</dbReference>
<evidence type="ECO:0000256" key="2">
    <source>
        <dbReference type="ARBA" id="ARBA00006971"/>
    </source>
</evidence>
<comment type="caution">
    <text evidence="9">The sequence shown here is derived from an EMBL/GenBank/DDBJ whole genome shotgun (WGS) entry which is preliminary data.</text>
</comment>
<dbReference type="PANTHER" id="PTHR43327:SF2">
    <property type="entry name" value="MODULATOR OF FTSH PROTEASE HFLK"/>
    <property type="match status" value="1"/>
</dbReference>
<comment type="subunit">
    <text evidence="6">HflC and HflK may interact to form a multimeric complex.</text>
</comment>
<dbReference type="InterPro" id="IPR036013">
    <property type="entry name" value="Band_7/SPFH_dom_sf"/>
</dbReference>
<dbReference type="CDD" id="cd03404">
    <property type="entry name" value="SPFH_HflK"/>
    <property type="match status" value="1"/>
</dbReference>
<dbReference type="InterPro" id="IPR001107">
    <property type="entry name" value="Band_7"/>
</dbReference>
<dbReference type="SUPFAM" id="SSF117892">
    <property type="entry name" value="Band 7/SPFH domain"/>
    <property type="match status" value="1"/>
</dbReference>
<keyword evidence="4 6" id="KW-1133">Transmembrane helix</keyword>
<dbReference type="GO" id="GO:0006508">
    <property type="term" value="P:proteolysis"/>
    <property type="evidence" value="ECO:0007669"/>
    <property type="project" value="UniProtKB-KW"/>
</dbReference>
<accession>A0A2W5NF24</accession>
<evidence type="ECO:0000313" key="10">
    <source>
        <dbReference type="Proteomes" id="UP000249185"/>
    </source>
</evidence>
<dbReference type="Proteomes" id="UP000249185">
    <property type="component" value="Unassembled WGS sequence"/>
</dbReference>
<keyword evidence="9" id="KW-0378">Hydrolase</keyword>
<name>A0A2W5NF24_RHOSU</name>
<feature type="compositionally biased region" description="Gly residues" evidence="7">
    <location>
        <begin position="39"/>
        <end position="49"/>
    </location>
</feature>
<proteinExistence type="inferred from homology"/>
<evidence type="ECO:0000256" key="7">
    <source>
        <dbReference type="SAM" id="MobiDB-lite"/>
    </source>
</evidence>
<dbReference type="GO" id="GO:0016020">
    <property type="term" value="C:membrane"/>
    <property type="evidence" value="ECO:0007669"/>
    <property type="project" value="UniProtKB-SubCell"/>
</dbReference>
<dbReference type="Gene3D" id="3.30.479.30">
    <property type="entry name" value="Band 7 domain"/>
    <property type="match status" value="1"/>
</dbReference>
<comment type="similarity">
    <text evidence="2 6">Belongs to the band 7/mec-2 family. HflK subfamily.</text>
</comment>
<comment type="function">
    <text evidence="6">HflC and HflK could encode or regulate a protease.</text>
</comment>
<comment type="subcellular location">
    <subcellularLocation>
        <location evidence="1">Membrane</location>
        <topology evidence="1">Single-pass membrane protein</topology>
    </subcellularLocation>
</comment>
<evidence type="ECO:0000256" key="3">
    <source>
        <dbReference type="ARBA" id="ARBA00022692"/>
    </source>
</evidence>
<evidence type="ECO:0000256" key="1">
    <source>
        <dbReference type="ARBA" id="ARBA00004167"/>
    </source>
</evidence>
<evidence type="ECO:0000256" key="5">
    <source>
        <dbReference type="ARBA" id="ARBA00023136"/>
    </source>
</evidence>
<evidence type="ECO:0000256" key="6">
    <source>
        <dbReference type="RuleBase" id="RU364113"/>
    </source>
</evidence>
<feature type="transmembrane region" description="Helical" evidence="6">
    <location>
        <begin position="91"/>
        <end position="111"/>
    </location>
</feature>
<dbReference type="PANTHER" id="PTHR43327">
    <property type="entry name" value="STOMATIN-LIKE PROTEIN 2, MITOCHONDRIAL"/>
    <property type="match status" value="1"/>
</dbReference>
<dbReference type="AlphaFoldDB" id="A0A2W5NF24"/>
<dbReference type="InterPro" id="IPR050710">
    <property type="entry name" value="Band7/mec-2_domain"/>
</dbReference>
<keyword evidence="3 6" id="KW-0812">Transmembrane</keyword>
<protein>
    <recommendedName>
        <fullName evidence="6">Protein HflK</fullName>
    </recommendedName>
</protein>
<reference evidence="9 10" key="1">
    <citation type="submission" date="2017-08" db="EMBL/GenBank/DDBJ databases">
        <title>Infants hospitalized years apart are colonized by the same room-sourced microbial strains.</title>
        <authorList>
            <person name="Brooks B."/>
            <person name="Olm M.R."/>
            <person name="Firek B.A."/>
            <person name="Baker R."/>
            <person name="Thomas B.C."/>
            <person name="Morowitz M.J."/>
            <person name="Banfield J.F."/>
        </authorList>
    </citation>
    <scope>NUCLEOTIDE SEQUENCE [LARGE SCALE GENOMIC DNA]</scope>
    <source>
        <strain evidence="9">S2_005_002_R2_34</strain>
    </source>
</reference>
<keyword evidence="5 6" id="KW-0472">Membrane</keyword>
<evidence type="ECO:0000256" key="4">
    <source>
        <dbReference type="ARBA" id="ARBA00022989"/>
    </source>
</evidence>
<gene>
    <name evidence="9" type="primary">hflK</name>
    <name evidence="9" type="ORF">DI556_10960</name>
</gene>
<sequence length="390" mass="41526">MPYSNNGGPWGGGGDNKGGGGRGPWDSGGGDNRGDKGGNRGPGGGGGGVPDIDEIVRKGQEQLRVLMGGRGGRGAGGGGRPGGGGAGLGPLLLIGGVLAVIFWLFMSVYTVRPEEQSVELTLGSCRGDCIGNPGLNFAPWPIVTHEIIPVTRENTEDIGSGGSRAGRDGLMLTGDENIVDISFQVVWNVRDPAQFLFNLSDPTATIQAVSESAMREVISRSELSPILNRDRGVIAQEVREIIQNTLDEYGSGVNIIRLNFDRADPPSEVIDSFRDVQAARQERSTLQNQADAYANQTLAGARGQSAQTLQQAEGYRAQVVNAASGEASRFNAVQEQYVKAPEVTRERLYLETMESVLGNVQMFLMDTQDGSGVVPYLPLNELRQPRETQQ</sequence>
<keyword evidence="9" id="KW-0645">Protease</keyword>
<dbReference type="InterPro" id="IPR010201">
    <property type="entry name" value="HflK"/>
</dbReference>
<dbReference type="EMBL" id="QFPW01000007">
    <property type="protein sequence ID" value="PZQ49385.1"/>
    <property type="molecule type" value="Genomic_DNA"/>
</dbReference>
<organism evidence="9 10">
    <name type="scientific">Rhodovulum sulfidophilum</name>
    <name type="common">Rhodobacter sulfidophilus</name>
    <dbReference type="NCBI Taxonomy" id="35806"/>
    <lineage>
        <taxon>Bacteria</taxon>
        <taxon>Pseudomonadati</taxon>
        <taxon>Pseudomonadota</taxon>
        <taxon>Alphaproteobacteria</taxon>
        <taxon>Rhodobacterales</taxon>
        <taxon>Paracoccaceae</taxon>
        <taxon>Rhodovulum</taxon>
    </lineage>
</organism>
<evidence type="ECO:0000313" key="9">
    <source>
        <dbReference type="EMBL" id="PZQ49385.1"/>
    </source>
</evidence>
<feature type="region of interest" description="Disordered" evidence="7">
    <location>
        <begin position="1"/>
        <end position="52"/>
    </location>
</feature>
<dbReference type="Pfam" id="PF01145">
    <property type="entry name" value="Band_7"/>
    <property type="match status" value="1"/>
</dbReference>
<dbReference type="NCBIfam" id="TIGR01933">
    <property type="entry name" value="hflK"/>
    <property type="match status" value="1"/>
</dbReference>
<feature type="compositionally biased region" description="Gly residues" evidence="7">
    <location>
        <begin position="8"/>
        <end position="31"/>
    </location>
</feature>
<dbReference type="GO" id="GO:0008233">
    <property type="term" value="F:peptidase activity"/>
    <property type="evidence" value="ECO:0007669"/>
    <property type="project" value="UniProtKB-KW"/>
</dbReference>
<evidence type="ECO:0000259" key="8">
    <source>
        <dbReference type="SMART" id="SM00244"/>
    </source>
</evidence>